<accession>A0ABU8CX07</accession>
<dbReference type="EMBL" id="JBANDL010000002">
    <property type="protein sequence ID" value="MEI2453296.1"/>
    <property type="molecule type" value="Genomic_DNA"/>
</dbReference>
<keyword evidence="2" id="KW-1185">Reference proteome</keyword>
<dbReference type="RefSeq" id="WP_064746061.1">
    <property type="nucleotide sequence ID" value="NZ_JBANDL010000002.1"/>
</dbReference>
<name>A0ABU8CX07_9GAMM</name>
<gene>
    <name evidence="1" type="ORF">V2J18_01245</name>
</gene>
<sequence length="102" mass="11209">MESLGRSYDPNDKFQDPIPMQNNLSYRVTVKVSDAGAIQYQVTDSATLAPIQGQTYNAAAHYPGGLAGYPNKTGYYIAPSTTSNRDYTLYLSNLSVTWQTGF</sequence>
<organism evidence="1 2">
    <name type="scientific">Lysobacter firmicutimachus</name>
    <dbReference type="NCBI Taxonomy" id="1792846"/>
    <lineage>
        <taxon>Bacteria</taxon>
        <taxon>Pseudomonadati</taxon>
        <taxon>Pseudomonadota</taxon>
        <taxon>Gammaproteobacteria</taxon>
        <taxon>Lysobacterales</taxon>
        <taxon>Lysobacteraceae</taxon>
        <taxon>Lysobacter</taxon>
    </lineage>
</organism>
<comment type="caution">
    <text evidence="1">The sequence shown here is derived from an EMBL/GenBank/DDBJ whole genome shotgun (WGS) entry which is preliminary data.</text>
</comment>
<dbReference type="Proteomes" id="UP001387215">
    <property type="component" value="Unassembled WGS sequence"/>
</dbReference>
<evidence type="ECO:0000313" key="2">
    <source>
        <dbReference type="Proteomes" id="UP001387215"/>
    </source>
</evidence>
<proteinExistence type="predicted"/>
<protein>
    <submittedName>
        <fullName evidence="1">Uncharacterized protein</fullName>
    </submittedName>
</protein>
<evidence type="ECO:0000313" key="1">
    <source>
        <dbReference type="EMBL" id="MEI2453296.1"/>
    </source>
</evidence>
<reference evidence="1 2" key="1">
    <citation type="submission" date="2024-02" db="EMBL/GenBank/DDBJ databases">
        <title>Lysobacter Genome Sequencing and Mining.</title>
        <authorList>
            <person name="Bierman J."/>
            <person name="Walker M.C."/>
        </authorList>
    </citation>
    <scope>NUCLEOTIDE SEQUENCE [LARGE SCALE GENOMIC DNA]</scope>
    <source>
        <strain evidence="1 2">PB6250</strain>
    </source>
</reference>